<dbReference type="Proteomes" id="UP001177670">
    <property type="component" value="Unassembled WGS sequence"/>
</dbReference>
<accession>A0AA40GBR8</accession>
<protein>
    <submittedName>
        <fullName evidence="2">Uncharacterized protein</fullName>
    </submittedName>
</protein>
<evidence type="ECO:0000313" key="3">
    <source>
        <dbReference type="Proteomes" id="UP001177670"/>
    </source>
</evidence>
<proteinExistence type="predicted"/>
<gene>
    <name evidence="2" type="ORF">K0M31_007626</name>
</gene>
<dbReference type="EMBL" id="JAHYIQ010000002">
    <property type="protein sequence ID" value="KAK1134858.1"/>
    <property type="molecule type" value="Genomic_DNA"/>
</dbReference>
<evidence type="ECO:0000256" key="1">
    <source>
        <dbReference type="SAM" id="MobiDB-lite"/>
    </source>
</evidence>
<feature type="region of interest" description="Disordered" evidence="1">
    <location>
        <begin position="48"/>
        <end position="89"/>
    </location>
</feature>
<reference evidence="2" key="1">
    <citation type="submission" date="2021-10" db="EMBL/GenBank/DDBJ databases">
        <title>Melipona bicolor Genome sequencing and assembly.</title>
        <authorList>
            <person name="Araujo N.S."/>
            <person name="Arias M.C."/>
        </authorList>
    </citation>
    <scope>NUCLEOTIDE SEQUENCE</scope>
    <source>
        <strain evidence="2">USP_2M_L1-L4_2017</strain>
        <tissue evidence="2">Whole body</tissue>
    </source>
</reference>
<name>A0AA40GBR8_9HYME</name>
<sequence>MSSFRHFSFWFLTPLVNLKKRGKISFSSPGKFSSECLEEIPGARDLGSKLHEGSRLGGRSRVSNKDLRPPDVLCNSFEESSDPREKRCS</sequence>
<comment type="caution">
    <text evidence="2">The sequence shown here is derived from an EMBL/GenBank/DDBJ whole genome shotgun (WGS) entry which is preliminary data.</text>
</comment>
<dbReference type="AlphaFoldDB" id="A0AA40GBR8"/>
<keyword evidence="3" id="KW-1185">Reference proteome</keyword>
<organism evidence="2 3">
    <name type="scientific">Melipona bicolor</name>
    <dbReference type="NCBI Taxonomy" id="60889"/>
    <lineage>
        <taxon>Eukaryota</taxon>
        <taxon>Metazoa</taxon>
        <taxon>Ecdysozoa</taxon>
        <taxon>Arthropoda</taxon>
        <taxon>Hexapoda</taxon>
        <taxon>Insecta</taxon>
        <taxon>Pterygota</taxon>
        <taxon>Neoptera</taxon>
        <taxon>Endopterygota</taxon>
        <taxon>Hymenoptera</taxon>
        <taxon>Apocrita</taxon>
        <taxon>Aculeata</taxon>
        <taxon>Apoidea</taxon>
        <taxon>Anthophila</taxon>
        <taxon>Apidae</taxon>
        <taxon>Melipona</taxon>
    </lineage>
</organism>
<evidence type="ECO:0000313" key="2">
    <source>
        <dbReference type="EMBL" id="KAK1134858.1"/>
    </source>
</evidence>